<dbReference type="InterPro" id="IPR043993">
    <property type="entry name" value="T4SS_pilin"/>
</dbReference>
<gene>
    <name evidence="2" type="ORF">E6Q11_04215</name>
</gene>
<proteinExistence type="predicted"/>
<dbReference type="EMBL" id="SSDS01000068">
    <property type="protein sequence ID" value="TXG76670.1"/>
    <property type="molecule type" value="Genomic_DNA"/>
</dbReference>
<feature type="transmembrane region" description="Helical" evidence="1">
    <location>
        <begin position="41"/>
        <end position="62"/>
    </location>
</feature>
<feature type="transmembrane region" description="Helical" evidence="1">
    <location>
        <begin position="7"/>
        <end position="29"/>
    </location>
</feature>
<sequence length="65" mass="6691">MAGIIAWIGGVAAVIMIILGGFTFVTGSSDPNTLSAAKKTVLYAVVGLVVMVLPSAIIRFVLSRL</sequence>
<dbReference type="Proteomes" id="UP000321026">
    <property type="component" value="Unassembled WGS sequence"/>
</dbReference>
<accession>A0A5C7J597</accession>
<keyword evidence="1" id="KW-0472">Membrane</keyword>
<organism evidence="2 3">
    <name type="scientific">Candidatus Dojkabacteria bacterium</name>
    <dbReference type="NCBI Taxonomy" id="2099670"/>
    <lineage>
        <taxon>Bacteria</taxon>
        <taxon>Candidatus Dojkabacteria</taxon>
    </lineage>
</organism>
<dbReference type="Pfam" id="PF18895">
    <property type="entry name" value="T4SS_pilin"/>
    <property type="match status" value="1"/>
</dbReference>
<dbReference type="AlphaFoldDB" id="A0A5C7J597"/>
<reference evidence="2 3" key="1">
    <citation type="submission" date="2018-09" db="EMBL/GenBank/DDBJ databases">
        <title>Metagenome Assembled Genomes from an Advanced Water Purification Facility.</title>
        <authorList>
            <person name="Stamps B.W."/>
            <person name="Spear J.R."/>
        </authorList>
    </citation>
    <scope>NUCLEOTIDE SEQUENCE [LARGE SCALE GENOMIC DNA]</scope>
    <source>
        <strain evidence="2">Bin_63_2</strain>
    </source>
</reference>
<name>A0A5C7J597_9BACT</name>
<evidence type="ECO:0000313" key="3">
    <source>
        <dbReference type="Proteomes" id="UP000321026"/>
    </source>
</evidence>
<evidence type="ECO:0000256" key="1">
    <source>
        <dbReference type="SAM" id="Phobius"/>
    </source>
</evidence>
<keyword evidence="1" id="KW-0812">Transmembrane</keyword>
<evidence type="ECO:0000313" key="2">
    <source>
        <dbReference type="EMBL" id="TXG76670.1"/>
    </source>
</evidence>
<protein>
    <submittedName>
        <fullName evidence="2">Uncharacterized protein</fullName>
    </submittedName>
</protein>
<keyword evidence="1" id="KW-1133">Transmembrane helix</keyword>
<comment type="caution">
    <text evidence="2">The sequence shown here is derived from an EMBL/GenBank/DDBJ whole genome shotgun (WGS) entry which is preliminary data.</text>
</comment>